<name>E1YKJ9_9BACT</name>
<protein>
    <submittedName>
        <fullName evidence="1">Uncharacterized protein</fullName>
    </submittedName>
</protein>
<reference evidence="1" key="1">
    <citation type="journal article" date="2011" name="Environ. Microbiol.">
        <title>Genomic insights into the metabolic potential of the polycyclic aromatic hydrocarbon degrading sulfate-reducing Deltaproteobacterium N47.</title>
        <authorList>
            <person name="Bergmann F."/>
            <person name="Selesi D."/>
            <person name="Weinmaier T."/>
            <person name="Tischler P."/>
            <person name="Rattei T."/>
            <person name="Meckenstock R.U."/>
        </authorList>
    </citation>
    <scope>NUCLEOTIDE SEQUENCE</scope>
</reference>
<dbReference type="AlphaFoldDB" id="E1YKJ9"/>
<organism evidence="1">
    <name type="scientific">uncultured Desulfobacterium sp</name>
    <dbReference type="NCBI Taxonomy" id="201089"/>
    <lineage>
        <taxon>Bacteria</taxon>
        <taxon>Pseudomonadati</taxon>
        <taxon>Thermodesulfobacteriota</taxon>
        <taxon>Desulfobacteria</taxon>
        <taxon>Desulfobacterales</taxon>
        <taxon>Desulfobacteriaceae</taxon>
        <taxon>Desulfobacterium</taxon>
        <taxon>environmental samples</taxon>
    </lineage>
</organism>
<accession>E1YKJ9</accession>
<sequence>MHSNPMPGLNCRWLIDDLFTRPSSFSDKRTKEMFMQTRS</sequence>
<dbReference type="EMBL" id="FR695877">
    <property type="protein sequence ID" value="CBX30632.1"/>
    <property type="molecule type" value="Genomic_DNA"/>
</dbReference>
<evidence type="ECO:0000313" key="1">
    <source>
        <dbReference type="EMBL" id="CBX30632.1"/>
    </source>
</evidence>
<gene>
    <name evidence="1" type="ORF">N47_E41440</name>
</gene>
<proteinExistence type="predicted"/>